<sequence>VIQITIKNFIDSMYPETSQTPRLMILTDGYPPDGKGGATRIPYYQAKGF</sequence>
<reference evidence="1" key="1">
    <citation type="submission" date="2018-05" db="EMBL/GenBank/DDBJ databases">
        <authorList>
            <person name="Lanie J.A."/>
            <person name="Ng W.-L."/>
            <person name="Kazmierczak K.M."/>
            <person name="Andrzejewski T.M."/>
            <person name="Davidsen T.M."/>
            <person name="Wayne K.J."/>
            <person name="Tettelin H."/>
            <person name="Glass J.I."/>
            <person name="Rusch D."/>
            <person name="Podicherti R."/>
            <person name="Tsui H.-C.T."/>
            <person name="Winkler M.E."/>
        </authorList>
    </citation>
    <scope>NUCLEOTIDE SEQUENCE</scope>
</reference>
<evidence type="ECO:0000313" key="1">
    <source>
        <dbReference type="EMBL" id="SVC11997.1"/>
    </source>
</evidence>
<dbReference type="AlphaFoldDB" id="A0A382JLM5"/>
<feature type="non-terminal residue" evidence="1">
    <location>
        <position position="1"/>
    </location>
</feature>
<organism evidence="1">
    <name type="scientific">marine metagenome</name>
    <dbReference type="NCBI Taxonomy" id="408172"/>
    <lineage>
        <taxon>unclassified sequences</taxon>
        <taxon>metagenomes</taxon>
        <taxon>ecological metagenomes</taxon>
    </lineage>
</organism>
<gene>
    <name evidence="1" type="ORF">METZ01_LOCUS264851</name>
</gene>
<name>A0A382JLM5_9ZZZZ</name>
<dbReference type="EMBL" id="UINC01074620">
    <property type="protein sequence ID" value="SVC11997.1"/>
    <property type="molecule type" value="Genomic_DNA"/>
</dbReference>
<feature type="non-terminal residue" evidence="1">
    <location>
        <position position="49"/>
    </location>
</feature>
<proteinExistence type="predicted"/>
<protein>
    <submittedName>
        <fullName evidence="1">Uncharacterized protein</fullName>
    </submittedName>
</protein>
<accession>A0A382JLM5</accession>